<protein>
    <submittedName>
        <fullName evidence="1">Uncharacterized protein</fullName>
    </submittedName>
</protein>
<evidence type="ECO:0000313" key="1">
    <source>
        <dbReference type="EMBL" id="QFI54687.1"/>
    </source>
</evidence>
<accession>A0A5J6WWZ6</accession>
<gene>
    <name evidence="1" type="ORF">FE240_08275</name>
</gene>
<sequence length="71" mass="8042">MAIYRNYYVNNTAQPTGEHEVHHDECAYFSSIKSKQLVGAYSTCTEAVAKARLFYTNVDGCKYCSPACHKR</sequence>
<name>A0A5J6WWZ6_9GAMM</name>
<dbReference type="KEGG" id="asim:FE240_08275"/>
<dbReference type="AlphaFoldDB" id="A0A5J6WWZ6"/>
<dbReference type="EMBL" id="CP040449">
    <property type="protein sequence ID" value="QFI54687.1"/>
    <property type="molecule type" value="Genomic_DNA"/>
</dbReference>
<organism evidence="1 2">
    <name type="scientific">Aeromonas simiae</name>
    <dbReference type="NCBI Taxonomy" id="218936"/>
    <lineage>
        <taxon>Bacteria</taxon>
        <taxon>Pseudomonadati</taxon>
        <taxon>Pseudomonadota</taxon>
        <taxon>Gammaproteobacteria</taxon>
        <taxon>Aeromonadales</taxon>
        <taxon>Aeromonadaceae</taxon>
        <taxon>Aeromonas</taxon>
    </lineage>
</organism>
<evidence type="ECO:0000313" key="2">
    <source>
        <dbReference type="Proteomes" id="UP000594034"/>
    </source>
</evidence>
<dbReference type="Proteomes" id="UP000594034">
    <property type="component" value="Chromosome"/>
</dbReference>
<proteinExistence type="predicted"/>
<keyword evidence="2" id="KW-1185">Reference proteome</keyword>
<reference evidence="1 2" key="1">
    <citation type="submission" date="2019-05" db="EMBL/GenBank/DDBJ databases">
        <title>OXA-830, a novel chromosomally encoded expanded-spectrum class D beta-lactamase in Aeromonas simiae.</title>
        <authorList>
            <person name="Zhou W."/>
            <person name="Chen Q."/>
        </authorList>
    </citation>
    <scope>NUCLEOTIDE SEQUENCE [LARGE SCALE GENOMIC DNA]</scope>
    <source>
        <strain evidence="1 2">A6</strain>
    </source>
</reference>